<dbReference type="Pfam" id="PF02321">
    <property type="entry name" value="OEP"/>
    <property type="match status" value="2"/>
</dbReference>
<reference evidence="3 4" key="1">
    <citation type="submission" date="2019-03" db="EMBL/GenBank/DDBJ databases">
        <title>Genomic Encyclopedia of Type Strains, Phase IV (KMG-IV): sequencing the most valuable type-strain genomes for metagenomic binning, comparative biology and taxonomic classification.</title>
        <authorList>
            <person name="Goeker M."/>
        </authorList>
    </citation>
    <scope>NUCLEOTIDE SEQUENCE [LARGE SCALE GENOMIC DNA]</scope>
    <source>
        <strain evidence="3 4">DSM 11901</strain>
    </source>
</reference>
<dbReference type="SUPFAM" id="SSF56954">
    <property type="entry name" value="Outer membrane efflux proteins (OEP)"/>
    <property type="match status" value="1"/>
</dbReference>
<feature type="chain" id="PRO_5020473043" evidence="2">
    <location>
        <begin position="26"/>
        <end position="432"/>
    </location>
</feature>
<dbReference type="InterPro" id="IPR010131">
    <property type="entry name" value="MdtP/NodT-like"/>
</dbReference>
<dbReference type="Gene3D" id="1.20.1600.10">
    <property type="entry name" value="Outer membrane efflux proteins (OEP)"/>
    <property type="match status" value="1"/>
</dbReference>
<comment type="similarity">
    <text evidence="1">Belongs to the outer membrane factor (OMF) (TC 1.B.17) family.</text>
</comment>
<dbReference type="Proteomes" id="UP000294593">
    <property type="component" value="Unassembled WGS sequence"/>
</dbReference>
<comment type="caution">
    <text evidence="3">The sequence shown here is derived from an EMBL/GenBank/DDBJ whole genome shotgun (WGS) entry which is preliminary data.</text>
</comment>
<protein>
    <submittedName>
        <fullName evidence="3">Cobalt-zinc-cadmium efflux system outer membrane protein</fullName>
    </submittedName>
</protein>
<evidence type="ECO:0000313" key="3">
    <source>
        <dbReference type="EMBL" id="TDP79461.1"/>
    </source>
</evidence>
<dbReference type="PANTHER" id="PTHR30203">
    <property type="entry name" value="OUTER MEMBRANE CATION EFFLUX PROTEIN"/>
    <property type="match status" value="1"/>
</dbReference>
<dbReference type="GO" id="GO:0015562">
    <property type="term" value="F:efflux transmembrane transporter activity"/>
    <property type="evidence" value="ECO:0007669"/>
    <property type="project" value="InterPro"/>
</dbReference>
<keyword evidence="4" id="KW-1185">Reference proteome</keyword>
<dbReference type="AlphaFoldDB" id="A0A4R6R179"/>
<keyword evidence="2" id="KW-0732">Signal</keyword>
<dbReference type="OrthoDB" id="9791261at2"/>
<accession>A0A4R6R179</accession>
<evidence type="ECO:0000256" key="2">
    <source>
        <dbReference type="SAM" id="SignalP"/>
    </source>
</evidence>
<dbReference type="InterPro" id="IPR003423">
    <property type="entry name" value="OMP_efflux"/>
</dbReference>
<dbReference type="RefSeq" id="WP_133611157.1">
    <property type="nucleotide sequence ID" value="NZ_SNXW01000013.1"/>
</dbReference>
<evidence type="ECO:0000256" key="1">
    <source>
        <dbReference type="ARBA" id="ARBA00007613"/>
    </source>
</evidence>
<sequence>MYRHMVPMTTFALVTATLYSSATFAQVSPSNSDGQAVHKAAPVAQPLTLSEAIRLALQFSPQIVANQQELAASEGAVIQAGARPNPEVQALLEDTRRDSRTTTVQLSQPIELGGKRLARISVAEAARAQTAVDIEGRRAQIRADVADAFFAAAIAQERVKLAQASVDLSMRGTDAVSKRVQAGKVSAVDETRAKVAHAGVRLELLQAQSELRSARQGLAALLGPASAVRAQTLVWQSGVQPAARNLEASQLSDVPVLRQARLEVDKRQAMVELEEARRVPDVTVTLGAKRDQQVGRNQAVIGLAIPIPVLDTNRGNLLQALRLHDKAEADFQATRIRVETEWVQLTERQRFAQAEVDVLRSEVLPGAESAWQAATTGFELGKFSFLDALDAQRTLLQARAQYLRALNELYRTNANIDRLLGTSGEEQTTSKP</sequence>
<organism evidence="3 4">
    <name type="scientific">Aquabacterium commune</name>
    <dbReference type="NCBI Taxonomy" id="70586"/>
    <lineage>
        <taxon>Bacteria</taxon>
        <taxon>Pseudomonadati</taxon>
        <taxon>Pseudomonadota</taxon>
        <taxon>Betaproteobacteria</taxon>
        <taxon>Burkholderiales</taxon>
        <taxon>Aquabacterium</taxon>
    </lineage>
</organism>
<name>A0A4R6R179_9BURK</name>
<evidence type="ECO:0000313" key="4">
    <source>
        <dbReference type="Proteomes" id="UP000294593"/>
    </source>
</evidence>
<gene>
    <name evidence="3" type="ORF">EV672_11334</name>
</gene>
<dbReference type="EMBL" id="SNXW01000013">
    <property type="protein sequence ID" value="TDP79461.1"/>
    <property type="molecule type" value="Genomic_DNA"/>
</dbReference>
<dbReference type="PANTHER" id="PTHR30203:SF24">
    <property type="entry name" value="BLR4935 PROTEIN"/>
    <property type="match status" value="1"/>
</dbReference>
<proteinExistence type="inferred from homology"/>
<feature type="signal peptide" evidence="2">
    <location>
        <begin position="1"/>
        <end position="25"/>
    </location>
</feature>